<proteinExistence type="predicted"/>
<evidence type="ECO:0000259" key="2">
    <source>
        <dbReference type="PROSITE" id="PS50878"/>
    </source>
</evidence>
<dbReference type="AlphaFoldDB" id="A0A803Q992"/>
<name>A0A803Q992_CANSA</name>
<feature type="region of interest" description="Disordered" evidence="1">
    <location>
        <begin position="345"/>
        <end position="371"/>
    </location>
</feature>
<dbReference type="Gene3D" id="3.60.10.10">
    <property type="entry name" value="Endonuclease/exonuclease/phosphatase"/>
    <property type="match status" value="1"/>
</dbReference>
<evidence type="ECO:0000256" key="1">
    <source>
        <dbReference type="SAM" id="MobiDB-lite"/>
    </source>
</evidence>
<evidence type="ECO:0000313" key="3">
    <source>
        <dbReference type="EnsemblPlants" id="cds.evm.model.08.1617"/>
    </source>
</evidence>
<evidence type="ECO:0000313" key="4">
    <source>
        <dbReference type="Proteomes" id="UP000596661"/>
    </source>
</evidence>
<organism evidence="3 4">
    <name type="scientific">Cannabis sativa</name>
    <name type="common">Hemp</name>
    <name type="synonym">Marijuana</name>
    <dbReference type="NCBI Taxonomy" id="3483"/>
    <lineage>
        <taxon>Eukaryota</taxon>
        <taxon>Viridiplantae</taxon>
        <taxon>Streptophyta</taxon>
        <taxon>Embryophyta</taxon>
        <taxon>Tracheophyta</taxon>
        <taxon>Spermatophyta</taxon>
        <taxon>Magnoliopsida</taxon>
        <taxon>eudicotyledons</taxon>
        <taxon>Gunneridae</taxon>
        <taxon>Pentapetalae</taxon>
        <taxon>rosids</taxon>
        <taxon>fabids</taxon>
        <taxon>Rosales</taxon>
        <taxon>Cannabaceae</taxon>
        <taxon>Cannabis</taxon>
    </lineage>
</organism>
<dbReference type="CDD" id="cd01650">
    <property type="entry name" value="RT_nLTR_like"/>
    <property type="match status" value="1"/>
</dbReference>
<dbReference type="Gramene" id="evm.model.08.1617">
    <property type="protein sequence ID" value="cds.evm.model.08.1617"/>
    <property type="gene ID" value="evm.TU.08.1617"/>
</dbReference>
<dbReference type="EnsemblPlants" id="evm.model.08.1617">
    <property type="protein sequence ID" value="cds.evm.model.08.1617"/>
    <property type="gene ID" value="evm.TU.08.1617"/>
</dbReference>
<dbReference type="InterPro" id="IPR025558">
    <property type="entry name" value="DUF4283"/>
</dbReference>
<dbReference type="SUPFAM" id="SSF56672">
    <property type="entry name" value="DNA/RNA polymerases"/>
    <property type="match status" value="1"/>
</dbReference>
<reference evidence="3" key="2">
    <citation type="submission" date="2021-03" db="UniProtKB">
        <authorList>
            <consortium name="EnsemblPlants"/>
        </authorList>
    </citation>
    <scope>IDENTIFICATION</scope>
</reference>
<keyword evidence="4" id="KW-1185">Reference proteome</keyword>
<feature type="compositionally biased region" description="Basic and acidic residues" evidence="1">
    <location>
        <begin position="355"/>
        <end position="371"/>
    </location>
</feature>
<dbReference type="Pfam" id="PF00078">
    <property type="entry name" value="RVT_1"/>
    <property type="match status" value="1"/>
</dbReference>
<dbReference type="InterPro" id="IPR043502">
    <property type="entry name" value="DNA/RNA_pol_sf"/>
</dbReference>
<reference evidence="3" key="1">
    <citation type="submission" date="2018-11" db="EMBL/GenBank/DDBJ databases">
        <authorList>
            <person name="Grassa J C."/>
        </authorList>
    </citation>
    <scope>NUCLEOTIDE SEQUENCE [LARGE SCALE GENOMIC DNA]</scope>
</reference>
<feature type="domain" description="Reverse transcriptase" evidence="2">
    <location>
        <begin position="821"/>
        <end position="1109"/>
    </location>
</feature>
<dbReference type="PANTHER" id="PTHR33116">
    <property type="entry name" value="REVERSE TRANSCRIPTASE ZINC-BINDING DOMAIN-CONTAINING PROTEIN-RELATED-RELATED"/>
    <property type="match status" value="1"/>
</dbReference>
<sequence>MGCGCFDELNWCRGSCKSGEPQTQATDTDVEEKGEAQDEERIANGCTEGLDLIAEALNAGEIQCVNEEKGEEQVSDSRTVCNSDLIEEGEQKSPRNWVDIVDKEDLQSSSQHKWKQFTVEKISFREPNLSFAEPLIKEGIKIAQIDVEEVKMQAANWSTEIICMVVGANPPFSIFEGFIRRMWGKLGIAQIVRMNGGYTIVKFQDEATRDHVLEHGVIQFDQKPVITRPWTTDLDALRLIKSVPLWIRLPDLGLQYWGNKCLSALVSTIGKPIMADKVTKERSMVKFARVLVEMDIMDSPPKVIHYLNEHGRLMEQEVVYEWLPIQCKKCNGFGHSVSDCRKEEKEQGKKKKEFIKKAQGDQKDSNKDMTRAEVDVIKQKAASSLDENKTTEGDMTDSMIGVVAPEAEESQAKNGEWLTPKRTQRIKAKHGENVGKEVVGTSSSNVFEVLQGQEVGVKETKMRGNKVGEMISNRFPGWDYYSSNVVEGRLMLIWRKGFVRVIVLEENKQYVHCYVKMVGHVEAFCVTFVYGLNALEERKSLWVGLEKLKFPVKPWIVLGDFNVFISMVIGIYSCIDHAFKNEEWLDLYPNSFALFQWEVVSDHCVCIVSSEVVQDIGVKPFRFFNFWTDHERFKEIVMASWNKPIKAKNMAQAHRGIAVWIEKEKMAAYNFSMKEKMFHSFLVQKSKIKWLSKGDENTAYFFASLKKRREENRIVSYTSEQGTLIDSYSEVVKHFVDHFQSFMGSQSTTCSKLIYDCLDKGNKLNLDQQLLLIRPFTMKEIKRALFSIPNSKSPGPDGFGSAFFKELWPETGTEVSNAILQFFETGNIPTQLNEIVLSMVPKKEVPTKAVDYRPISFCSTLYKCITKLICLRLTEVLPHLVHQNQGAFIKQRSIAHNILIFQDLIKHYGRKNVTPRCAFKIDLSKAYDTVDWNFLEHLLAGLNFPNRFTNWIMVCLKGTSYTLMMNGRLQGNFKGKKGLRQGDPMSPLLFVLIMEYLTRRLKLEAKKKTFRHHPMCKSLNLISLCFVDDLILFCKGSKQAAHHIKVALEDFRKTKGLVANLAKSQVFFGGVQDAEKQAILDDIQLEEGRIQLIHSVLLGLRNYWMNIYILPQSIVKEVEKLCRGFLWGVKGNRSKLHIASWEKICYPKSHGGLGFRDSANWNRSILTKYLWAVMNKYDLLWVKWVNVMYLKDKNIWDYTPTMDVSWYWRKLCHLRARFSVATLMAAGKNGKFSVAAVYKTLCRWLLLSLIGLVSRLGLCCMMDGLVGVRTGAMGRA</sequence>
<feature type="region of interest" description="Disordered" evidence="1">
    <location>
        <begin position="17"/>
        <end position="42"/>
    </location>
</feature>
<protein>
    <recommendedName>
        <fullName evidence="2">Reverse transcriptase domain-containing protein</fullName>
    </recommendedName>
</protein>
<dbReference type="Pfam" id="PF14111">
    <property type="entry name" value="DUF4283"/>
    <property type="match status" value="1"/>
</dbReference>
<dbReference type="Proteomes" id="UP000596661">
    <property type="component" value="Chromosome 8"/>
</dbReference>
<feature type="compositionally biased region" description="Basic and acidic residues" evidence="1">
    <location>
        <begin position="31"/>
        <end position="42"/>
    </location>
</feature>
<dbReference type="OMA" id="HKVENCE"/>
<dbReference type="SUPFAM" id="SSF56219">
    <property type="entry name" value="DNase I-like"/>
    <property type="match status" value="1"/>
</dbReference>
<dbReference type="InterPro" id="IPR000477">
    <property type="entry name" value="RT_dom"/>
</dbReference>
<dbReference type="PANTHER" id="PTHR33116:SF84">
    <property type="entry name" value="RNA-DIRECTED DNA POLYMERASE"/>
    <property type="match status" value="1"/>
</dbReference>
<dbReference type="InterPro" id="IPR036691">
    <property type="entry name" value="Endo/exonu/phosph_ase_sf"/>
</dbReference>
<accession>A0A803Q992</accession>
<dbReference type="PROSITE" id="PS50878">
    <property type="entry name" value="RT_POL"/>
    <property type="match status" value="1"/>
</dbReference>
<dbReference type="EMBL" id="UZAU01000714">
    <property type="status" value="NOT_ANNOTATED_CDS"/>
    <property type="molecule type" value="Genomic_DNA"/>
</dbReference>